<reference evidence="1 2" key="2">
    <citation type="submission" date="2019-05" db="EMBL/GenBank/DDBJ databases">
        <authorList>
            <person name="Lianzixin W."/>
        </authorList>
    </citation>
    <scope>NUCLEOTIDE SEQUENCE [LARGE SCALE GENOMIC DNA]</scope>
    <source>
        <strain evidence="1 2">EC11</strain>
    </source>
</reference>
<reference evidence="2" key="1">
    <citation type="submission" date="2019-05" db="EMBL/GenBank/DDBJ databases">
        <title>Flavobacterium profundi sp. nov., isolated from a deep-sea seamount.</title>
        <authorList>
            <person name="Zhang D.-C."/>
        </authorList>
    </citation>
    <scope>NUCLEOTIDE SEQUENCE [LARGE SCALE GENOMIC DNA]</scope>
    <source>
        <strain evidence="2">EC11</strain>
    </source>
</reference>
<gene>
    <name evidence="1" type="ORF">FIA58_013705</name>
</gene>
<dbReference type="SUPFAM" id="SSF54637">
    <property type="entry name" value="Thioesterase/thiol ester dehydrase-isomerase"/>
    <property type="match status" value="1"/>
</dbReference>
<dbReference type="Proteomes" id="UP000817854">
    <property type="component" value="Unassembled WGS sequence"/>
</dbReference>
<name>A0ABX0IS97_9FLAO</name>
<evidence type="ECO:0000313" key="1">
    <source>
        <dbReference type="EMBL" id="NHN26735.1"/>
    </source>
</evidence>
<dbReference type="InterPro" id="IPR027961">
    <property type="entry name" value="DUF4442"/>
</dbReference>
<keyword evidence="2" id="KW-1185">Reference proteome</keyword>
<protein>
    <submittedName>
        <fullName evidence="1">DUF4442 domain-containing protein</fullName>
    </submittedName>
</protein>
<sequence>MYDSIFTFLNRFFKKATLFKIMFNISPMYRRSCGRITFVSDDLHVVKVKIPLSYRNKNYVGSMFGGSLFSATDPIYMIQLMQILGKEYVVWDKSTKIRFKRPAYNNAHVTFEFNKGEITEIIEKVKQEKEVDWVKNLKITNGKEVVFTELNKTIYISTKEYYKEKRAKKR</sequence>
<evidence type="ECO:0000313" key="2">
    <source>
        <dbReference type="Proteomes" id="UP000817854"/>
    </source>
</evidence>
<dbReference type="EMBL" id="VEVQ02000009">
    <property type="protein sequence ID" value="NHN26735.1"/>
    <property type="molecule type" value="Genomic_DNA"/>
</dbReference>
<dbReference type="Pfam" id="PF14539">
    <property type="entry name" value="DUF4442"/>
    <property type="match status" value="1"/>
</dbReference>
<comment type="caution">
    <text evidence="1">The sequence shown here is derived from an EMBL/GenBank/DDBJ whole genome shotgun (WGS) entry which is preliminary data.</text>
</comment>
<dbReference type="Gene3D" id="3.10.129.10">
    <property type="entry name" value="Hotdog Thioesterase"/>
    <property type="match status" value="1"/>
</dbReference>
<dbReference type="InterPro" id="IPR029069">
    <property type="entry name" value="HotDog_dom_sf"/>
</dbReference>
<organism evidence="1 2">
    <name type="scientific">Flavobacterium jejuense</name>
    <dbReference type="NCBI Taxonomy" id="1544455"/>
    <lineage>
        <taxon>Bacteria</taxon>
        <taxon>Pseudomonadati</taxon>
        <taxon>Bacteroidota</taxon>
        <taxon>Flavobacteriia</taxon>
        <taxon>Flavobacteriales</taxon>
        <taxon>Flavobacteriaceae</taxon>
        <taxon>Flavobacterium</taxon>
    </lineage>
</organism>
<reference evidence="1 2" key="3">
    <citation type="submission" date="2020-02" db="EMBL/GenBank/DDBJ databases">
        <title>Flavobacterium profundi sp. nov., isolated from a deep-sea seamount.</title>
        <authorList>
            <person name="Zhang D.-C."/>
        </authorList>
    </citation>
    <scope>NUCLEOTIDE SEQUENCE [LARGE SCALE GENOMIC DNA]</scope>
    <source>
        <strain evidence="1 2">EC11</strain>
    </source>
</reference>
<accession>A0ABX0IS97</accession>
<proteinExistence type="predicted"/>